<dbReference type="HOGENOM" id="CLU_106694_0_1_0"/>
<feature type="binding site" evidence="12">
    <location>
        <position position="142"/>
    </location>
    <ligand>
        <name>Mg(2+)</name>
        <dbReference type="ChEBI" id="CHEBI:18420"/>
    </ligand>
</feature>
<evidence type="ECO:0000256" key="7">
    <source>
        <dbReference type="ARBA" id="ARBA00022723"/>
    </source>
</evidence>
<evidence type="ECO:0000256" key="5">
    <source>
        <dbReference type="ARBA" id="ARBA00013066"/>
    </source>
</evidence>
<evidence type="ECO:0000256" key="9">
    <source>
        <dbReference type="ARBA" id="ARBA00022842"/>
    </source>
</evidence>
<dbReference type="FunFam" id="3.40.50.1000:FF:000029">
    <property type="entry name" value="3-deoxy-D-manno-octulosonate 8-phosphate phosphatase KdsC"/>
    <property type="match status" value="1"/>
</dbReference>
<evidence type="ECO:0000256" key="4">
    <source>
        <dbReference type="ARBA" id="ARBA00011881"/>
    </source>
</evidence>
<dbReference type="SFLD" id="SFLDG01138">
    <property type="entry name" value="C1.6.2:_Deoxy-d-mannose-octulo"/>
    <property type="match status" value="1"/>
</dbReference>
<dbReference type="GO" id="GO:0008781">
    <property type="term" value="F:N-acylneuraminate cytidylyltransferase activity"/>
    <property type="evidence" value="ECO:0007669"/>
    <property type="project" value="TreeGrafter"/>
</dbReference>
<feature type="binding site" evidence="12">
    <location>
        <position position="47"/>
    </location>
    <ligand>
        <name>substrate</name>
    </ligand>
</feature>
<comment type="catalytic activity">
    <reaction evidence="1">
        <text>3-deoxy-alpha-D-manno-2-octulosonate-8-phosphate + H2O = 3-deoxy-alpha-D-manno-oct-2-ulosonate + phosphate</text>
        <dbReference type="Rhea" id="RHEA:11500"/>
        <dbReference type="ChEBI" id="CHEBI:15377"/>
        <dbReference type="ChEBI" id="CHEBI:43474"/>
        <dbReference type="ChEBI" id="CHEBI:85985"/>
        <dbReference type="ChEBI" id="CHEBI:85986"/>
        <dbReference type="EC" id="3.1.3.45"/>
    </reaction>
</comment>
<evidence type="ECO:0000256" key="13">
    <source>
        <dbReference type="SAM" id="MobiDB-lite"/>
    </source>
</evidence>
<evidence type="ECO:0000256" key="2">
    <source>
        <dbReference type="ARBA" id="ARBA00001946"/>
    </source>
</evidence>
<dbReference type="EC" id="3.1.3.45" evidence="5"/>
<keyword evidence="15" id="KW-1185">Reference proteome</keyword>
<dbReference type="Proteomes" id="UP000002207">
    <property type="component" value="Chromosome"/>
</dbReference>
<dbReference type="SUPFAM" id="SSF56784">
    <property type="entry name" value="HAD-like"/>
    <property type="match status" value="1"/>
</dbReference>
<dbReference type="InterPro" id="IPR023214">
    <property type="entry name" value="HAD_sf"/>
</dbReference>
<evidence type="ECO:0000256" key="10">
    <source>
        <dbReference type="ARBA" id="ARBA00022985"/>
    </source>
</evidence>
<keyword evidence="7 12" id="KW-0479">Metal-binding</keyword>
<dbReference type="InParanoid" id="C1F1C4"/>
<dbReference type="GO" id="GO:0046872">
    <property type="term" value="F:metal ion binding"/>
    <property type="evidence" value="ECO:0007669"/>
    <property type="project" value="UniProtKB-KW"/>
</dbReference>
<comment type="subunit">
    <text evidence="4">Homotetramer.</text>
</comment>
<evidence type="ECO:0000256" key="11">
    <source>
        <dbReference type="ARBA" id="ARBA00031051"/>
    </source>
</evidence>
<organism evidence="14 15">
    <name type="scientific">Acidobacterium capsulatum (strain ATCC 51196 / DSM 11244 / BCRC 80197 / JCM 7670 / NBRC 15755 / NCIMB 13165 / 161)</name>
    <dbReference type="NCBI Taxonomy" id="240015"/>
    <lineage>
        <taxon>Bacteria</taxon>
        <taxon>Pseudomonadati</taxon>
        <taxon>Acidobacteriota</taxon>
        <taxon>Terriglobia</taxon>
        <taxon>Terriglobales</taxon>
        <taxon>Acidobacteriaceae</taxon>
        <taxon>Acidobacterium</taxon>
    </lineage>
</organism>
<feature type="region of interest" description="Disordered" evidence="13">
    <location>
        <begin position="1"/>
        <end position="24"/>
    </location>
</feature>
<evidence type="ECO:0000256" key="1">
    <source>
        <dbReference type="ARBA" id="ARBA00000898"/>
    </source>
</evidence>
<dbReference type="NCBIfam" id="TIGR01670">
    <property type="entry name" value="KdsC-phosphatas"/>
    <property type="match status" value="1"/>
</dbReference>
<keyword evidence="8 14" id="KW-0378">Hydrolase</keyword>
<name>C1F1C4_ACIC5</name>
<reference evidence="14 15" key="1">
    <citation type="journal article" date="2009" name="Appl. Environ. Microbiol.">
        <title>Three genomes from the phylum Acidobacteria provide insight into the lifestyles of these microorganisms in soils.</title>
        <authorList>
            <person name="Ward N.L."/>
            <person name="Challacombe J.F."/>
            <person name="Janssen P.H."/>
            <person name="Henrissat B."/>
            <person name="Coutinho P.M."/>
            <person name="Wu M."/>
            <person name="Xie G."/>
            <person name="Haft D.H."/>
            <person name="Sait M."/>
            <person name="Badger J."/>
            <person name="Barabote R.D."/>
            <person name="Bradley B."/>
            <person name="Brettin T.S."/>
            <person name="Brinkac L.M."/>
            <person name="Bruce D."/>
            <person name="Creasy T."/>
            <person name="Daugherty S.C."/>
            <person name="Davidsen T.M."/>
            <person name="DeBoy R.T."/>
            <person name="Detter J.C."/>
            <person name="Dodson R.J."/>
            <person name="Durkin A.S."/>
            <person name="Ganapathy A."/>
            <person name="Gwinn-Giglio M."/>
            <person name="Han C.S."/>
            <person name="Khouri H."/>
            <person name="Kiss H."/>
            <person name="Kothari S.P."/>
            <person name="Madupu R."/>
            <person name="Nelson K.E."/>
            <person name="Nelson W.C."/>
            <person name="Paulsen I."/>
            <person name="Penn K."/>
            <person name="Ren Q."/>
            <person name="Rosovitz M.J."/>
            <person name="Selengut J.D."/>
            <person name="Shrivastava S."/>
            <person name="Sullivan S.A."/>
            <person name="Tapia R."/>
            <person name="Thompson L.S."/>
            <person name="Watkins K.L."/>
            <person name="Yang Q."/>
            <person name="Yu C."/>
            <person name="Zafar N."/>
            <person name="Zhou L."/>
            <person name="Kuske C.R."/>
        </authorList>
    </citation>
    <scope>NUCLEOTIDE SEQUENCE [LARGE SCALE GENOMIC DNA]</scope>
    <source>
        <strain evidence="15">ATCC 51196 / DSM 11244 / BCRC 80197 / JCM 7670 / NBRC 15755 / NCIMB 13165 / 161</strain>
    </source>
</reference>
<gene>
    <name evidence="14" type="primary">kdsC</name>
    <name evidence="14" type="ordered locus">ACP_2430</name>
</gene>
<comment type="cofactor">
    <cofactor evidence="2 12">
        <name>Mg(2+)</name>
        <dbReference type="ChEBI" id="CHEBI:18420"/>
    </cofactor>
</comment>
<dbReference type="STRING" id="240015.ACP_2430"/>
<dbReference type="GO" id="GO:0009103">
    <property type="term" value="P:lipopolysaccharide biosynthetic process"/>
    <property type="evidence" value="ECO:0007669"/>
    <property type="project" value="UniProtKB-KW"/>
</dbReference>
<dbReference type="Gene3D" id="3.40.50.1000">
    <property type="entry name" value="HAD superfamily/HAD-like"/>
    <property type="match status" value="1"/>
</dbReference>
<dbReference type="PANTHER" id="PTHR21485">
    <property type="entry name" value="HAD SUPERFAMILY MEMBERS CMAS AND KDSC"/>
    <property type="match status" value="1"/>
</dbReference>
<dbReference type="InterPro" id="IPR050793">
    <property type="entry name" value="CMP-NeuNAc_synthase"/>
</dbReference>
<dbReference type="PIRSF" id="PIRSF006118">
    <property type="entry name" value="KDO8-P_Ptase"/>
    <property type="match status" value="1"/>
</dbReference>
<keyword evidence="9 12" id="KW-0460">Magnesium</keyword>
<dbReference type="SFLD" id="SFLDS00003">
    <property type="entry name" value="Haloacid_Dehalogenase"/>
    <property type="match status" value="1"/>
</dbReference>
<dbReference type="PANTHER" id="PTHR21485:SF6">
    <property type="entry name" value="N-ACYLNEURAMINATE CYTIDYLYLTRANSFERASE-RELATED"/>
    <property type="match status" value="1"/>
</dbReference>
<dbReference type="Pfam" id="PF08282">
    <property type="entry name" value="Hydrolase_3"/>
    <property type="match status" value="1"/>
</dbReference>
<evidence type="ECO:0000313" key="14">
    <source>
        <dbReference type="EMBL" id="ACO32370.1"/>
    </source>
</evidence>
<dbReference type="GO" id="GO:0019143">
    <property type="term" value="F:3-deoxy-manno-octulosonate-8-phosphatase activity"/>
    <property type="evidence" value="ECO:0007669"/>
    <property type="project" value="UniProtKB-EC"/>
</dbReference>
<evidence type="ECO:0000313" key="15">
    <source>
        <dbReference type="Proteomes" id="UP000002207"/>
    </source>
</evidence>
<evidence type="ECO:0000256" key="8">
    <source>
        <dbReference type="ARBA" id="ARBA00022801"/>
    </source>
</evidence>
<feature type="binding site" evidence="12">
    <location>
        <position position="45"/>
    </location>
    <ligand>
        <name>Mg(2+)</name>
        <dbReference type="ChEBI" id="CHEBI:18420"/>
    </ligand>
</feature>
<evidence type="ECO:0000256" key="3">
    <source>
        <dbReference type="ARBA" id="ARBA00005893"/>
    </source>
</evidence>
<accession>C1F1C4</accession>
<dbReference type="InterPro" id="IPR010023">
    <property type="entry name" value="KdsC_fam"/>
</dbReference>
<dbReference type="AlphaFoldDB" id="C1F1C4"/>
<protein>
    <recommendedName>
        <fullName evidence="6">3-deoxy-D-manno-octulosonate 8-phosphate phosphatase KdsC</fullName>
        <ecNumber evidence="5">3.1.3.45</ecNumber>
    </recommendedName>
    <alternativeName>
        <fullName evidence="11">KDO 8-P phosphatase</fullName>
    </alternativeName>
</protein>
<evidence type="ECO:0000256" key="6">
    <source>
        <dbReference type="ARBA" id="ARBA00020092"/>
    </source>
</evidence>
<comment type="similarity">
    <text evidence="3">Belongs to the KdsC family.</text>
</comment>
<dbReference type="EMBL" id="CP001472">
    <property type="protein sequence ID" value="ACO32370.1"/>
    <property type="molecule type" value="Genomic_DNA"/>
</dbReference>
<proteinExistence type="inferred from homology"/>
<sequence>MTGRAGVSRECSRASRHTMRGMPASVSASPDVLARARKIKLFLMDVDGTLTSGGVCLISLPTGGVGEMKQFDSQDGLALKLAGIMGIQTGFITGRRSPAVQQRASELNVRFVYLGQATKTAAFEECLEQAGVTEEETAYLGDDLPDMPLARRAGLAIAVGNAAVELKEICHYTTQARGGEGAAREVIELILKAQGRWEEAVPKALA</sequence>
<dbReference type="KEGG" id="aca:ACP_2430"/>
<dbReference type="SFLD" id="SFLDG01136">
    <property type="entry name" value="C1.6:_Phosphoserine_Phosphatas"/>
    <property type="match status" value="1"/>
</dbReference>
<dbReference type="eggNOG" id="COG1778">
    <property type="taxonomic scope" value="Bacteria"/>
</dbReference>
<evidence type="ECO:0000256" key="12">
    <source>
        <dbReference type="PIRSR" id="PIRSR006118-2"/>
    </source>
</evidence>
<dbReference type="FunCoup" id="C1F1C4">
    <property type="interactions" value="260"/>
</dbReference>
<keyword evidence="10" id="KW-0448">Lipopolysaccharide biosynthesis</keyword>
<dbReference type="InterPro" id="IPR036412">
    <property type="entry name" value="HAD-like_sf"/>
</dbReference>